<keyword evidence="1" id="KW-0812">Transmembrane</keyword>
<gene>
    <name evidence="2" type="ORF">METZ01_LOCUS444614</name>
</gene>
<name>A0A382Z8Z0_9ZZZZ</name>
<evidence type="ECO:0000256" key="1">
    <source>
        <dbReference type="SAM" id="Phobius"/>
    </source>
</evidence>
<evidence type="ECO:0008006" key="3">
    <source>
        <dbReference type="Google" id="ProtNLM"/>
    </source>
</evidence>
<keyword evidence="1" id="KW-1133">Transmembrane helix</keyword>
<accession>A0A382Z8Z0</accession>
<dbReference type="AlphaFoldDB" id="A0A382Z8Z0"/>
<feature type="non-terminal residue" evidence="2">
    <location>
        <position position="52"/>
    </location>
</feature>
<sequence>MAVAALLGVAVAVGRFDDPSLLVGLLSGLLAVVGLLAWQLSVEQLGRVATHG</sequence>
<organism evidence="2">
    <name type="scientific">marine metagenome</name>
    <dbReference type="NCBI Taxonomy" id="408172"/>
    <lineage>
        <taxon>unclassified sequences</taxon>
        <taxon>metagenomes</taxon>
        <taxon>ecological metagenomes</taxon>
    </lineage>
</organism>
<keyword evidence="1" id="KW-0472">Membrane</keyword>
<evidence type="ECO:0000313" key="2">
    <source>
        <dbReference type="EMBL" id="SVD91760.1"/>
    </source>
</evidence>
<dbReference type="EMBL" id="UINC01181852">
    <property type="protein sequence ID" value="SVD91760.1"/>
    <property type="molecule type" value="Genomic_DNA"/>
</dbReference>
<proteinExistence type="predicted"/>
<reference evidence="2" key="1">
    <citation type="submission" date="2018-05" db="EMBL/GenBank/DDBJ databases">
        <authorList>
            <person name="Lanie J.A."/>
            <person name="Ng W.-L."/>
            <person name="Kazmierczak K.M."/>
            <person name="Andrzejewski T.M."/>
            <person name="Davidsen T.M."/>
            <person name="Wayne K.J."/>
            <person name="Tettelin H."/>
            <person name="Glass J.I."/>
            <person name="Rusch D."/>
            <person name="Podicherti R."/>
            <person name="Tsui H.-C.T."/>
            <person name="Winkler M.E."/>
        </authorList>
    </citation>
    <scope>NUCLEOTIDE SEQUENCE</scope>
</reference>
<protein>
    <recommendedName>
        <fullName evidence="3">SLC26A/SulP transporter domain-containing protein</fullName>
    </recommendedName>
</protein>
<feature type="transmembrane region" description="Helical" evidence="1">
    <location>
        <begin position="22"/>
        <end position="42"/>
    </location>
</feature>